<dbReference type="PROSITE" id="PS50262">
    <property type="entry name" value="G_PROTEIN_RECEP_F1_2"/>
    <property type="match status" value="1"/>
</dbReference>
<keyword evidence="12" id="KW-1185">Reference proteome</keyword>
<dbReference type="PANTHER" id="PTHR45695">
    <property type="entry name" value="LEUCOKININ RECEPTOR-RELATED"/>
    <property type="match status" value="1"/>
</dbReference>
<dbReference type="SUPFAM" id="SSF81321">
    <property type="entry name" value="Family A G protein-coupled receptor-like"/>
    <property type="match status" value="1"/>
</dbReference>
<evidence type="ECO:0000256" key="6">
    <source>
        <dbReference type="ARBA" id="ARBA00023170"/>
    </source>
</evidence>
<dbReference type="EMBL" id="JACVVK020000084">
    <property type="protein sequence ID" value="KAK7494289.1"/>
    <property type="molecule type" value="Genomic_DNA"/>
</dbReference>
<evidence type="ECO:0000256" key="7">
    <source>
        <dbReference type="ARBA" id="ARBA00023224"/>
    </source>
</evidence>
<comment type="subcellular location">
    <subcellularLocation>
        <location evidence="1">Membrane</location>
        <topology evidence="1">Multi-pass membrane protein</topology>
    </subcellularLocation>
</comment>
<evidence type="ECO:0000256" key="4">
    <source>
        <dbReference type="ARBA" id="ARBA00023040"/>
    </source>
</evidence>
<evidence type="ECO:0000256" key="3">
    <source>
        <dbReference type="ARBA" id="ARBA00022989"/>
    </source>
</evidence>
<evidence type="ECO:0000256" key="9">
    <source>
        <dbReference type="SAM" id="Phobius"/>
    </source>
</evidence>
<dbReference type="GO" id="GO:0004930">
    <property type="term" value="F:G protein-coupled receptor activity"/>
    <property type="evidence" value="ECO:0007669"/>
    <property type="project" value="UniProtKB-KW"/>
</dbReference>
<feature type="transmembrane region" description="Helical" evidence="9">
    <location>
        <begin position="96"/>
        <end position="115"/>
    </location>
</feature>
<dbReference type="Proteomes" id="UP001519460">
    <property type="component" value="Unassembled WGS sequence"/>
</dbReference>
<dbReference type="PANTHER" id="PTHR45695:SF26">
    <property type="entry name" value="NEUROPEPTIDE CCHAMIDE-1 RECEPTOR"/>
    <property type="match status" value="1"/>
</dbReference>
<evidence type="ECO:0000313" key="12">
    <source>
        <dbReference type="Proteomes" id="UP001519460"/>
    </source>
</evidence>
<dbReference type="PRINTS" id="PR00237">
    <property type="entry name" value="GPCRRHODOPSN"/>
</dbReference>
<dbReference type="GO" id="GO:0016020">
    <property type="term" value="C:membrane"/>
    <property type="evidence" value="ECO:0007669"/>
    <property type="project" value="UniProtKB-SubCell"/>
</dbReference>
<feature type="non-terminal residue" evidence="11">
    <location>
        <position position="358"/>
    </location>
</feature>
<dbReference type="PROSITE" id="PS00237">
    <property type="entry name" value="G_PROTEIN_RECEP_F1_1"/>
    <property type="match status" value="1"/>
</dbReference>
<accession>A0ABD0L599</accession>
<dbReference type="AlphaFoldDB" id="A0ABD0L599"/>
<dbReference type="Gene3D" id="1.20.1070.10">
    <property type="entry name" value="Rhodopsin 7-helix transmembrane proteins"/>
    <property type="match status" value="1"/>
</dbReference>
<sequence>MVALTSTLSSVGPTVAQDMEGTGTEHLSNLSANASGLDGNDSEDYIDFFGWETEPYLEAIVVPVVFGFIFVVGLIGNGTLIFTVAMNKVMRNVPNILIVSLSLGDFLLILISVPLNSTVYTFTSWPYGEVLCKFNFFMQTWSLGITVFTLTALSIDRYLAIITLVFNRTRKEACYNLPEEFDFDAIDKTVPKIYYMTRFIVFFAIPVVVITCFYLLMAQILIRSGEQMPCEGKGGGMNQQRQIAARKKVARIVLSFVFIFVVCWLPRHIYLLWWYFDEEGYFNEFWHVFKILGFCLTFINSCVNPFALYFLSSQFRKYYNRYLFCCFKKLRYTRMEPSSTMQNFNSTVRRASSTNTSM</sequence>
<comment type="caution">
    <text evidence="11">The sequence shown here is derived from an EMBL/GenBank/DDBJ whole genome shotgun (WGS) entry which is preliminary data.</text>
</comment>
<protein>
    <recommendedName>
        <fullName evidence="10">G-protein coupled receptors family 1 profile domain-containing protein</fullName>
    </recommendedName>
</protein>
<keyword evidence="6 8" id="KW-0675">Receptor</keyword>
<comment type="similarity">
    <text evidence="8">Belongs to the G-protein coupled receptor 1 family.</text>
</comment>
<feature type="transmembrane region" description="Helical" evidence="9">
    <location>
        <begin position="60"/>
        <end position="84"/>
    </location>
</feature>
<keyword evidence="7 8" id="KW-0807">Transducer</keyword>
<keyword evidence="2 8" id="KW-0812">Transmembrane</keyword>
<keyword evidence="4 8" id="KW-0297">G-protein coupled receptor</keyword>
<evidence type="ECO:0000256" key="1">
    <source>
        <dbReference type="ARBA" id="ARBA00004141"/>
    </source>
</evidence>
<feature type="transmembrane region" description="Helical" evidence="9">
    <location>
        <begin position="288"/>
        <end position="311"/>
    </location>
</feature>
<feature type="transmembrane region" description="Helical" evidence="9">
    <location>
        <begin position="249"/>
        <end position="276"/>
    </location>
</feature>
<dbReference type="InterPro" id="IPR017452">
    <property type="entry name" value="GPCR_Rhodpsn_7TM"/>
</dbReference>
<reference evidence="11 12" key="1">
    <citation type="journal article" date="2023" name="Sci. Data">
        <title>Genome assembly of the Korean intertidal mud-creeper Batillaria attramentaria.</title>
        <authorList>
            <person name="Patra A.K."/>
            <person name="Ho P.T."/>
            <person name="Jun S."/>
            <person name="Lee S.J."/>
            <person name="Kim Y."/>
            <person name="Won Y.J."/>
        </authorList>
    </citation>
    <scope>NUCLEOTIDE SEQUENCE [LARGE SCALE GENOMIC DNA]</scope>
    <source>
        <strain evidence="11">Wonlab-2016</strain>
    </source>
</reference>
<keyword evidence="3 9" id="KW-1133">Transmembrane helix</keyword>
<evidence type="ECO:0000313" key="11">
    <source>
        <dbReference type="EMBL" id="KAK7494289.1"/>
    </source>
</evidence>
<evidence type="ECO:0000256" key="5">
    <source>
        <dbReference type="ARBA" id="ARBA00023136"/>
    </source>
</evidence>
<dbReference type="Pfam" id="PF00001">
    <property type="entry name" value="7tm_1"/>
    <property type="match status" value="2"/>
</dbReference>
<gene>
    <name evidence="11" type="ORF">BaRGS_00014392</name>
</gene>
<evidence type="ECO:0000256" key="2">
    <source>
        <dbReference type="ARBA" id="ARBA00022692"/>
    </source>
</evidence>
<organism evidence="11 12">
    <name type="scientific">Batillaria attramentaria</name>
    <dbReference type="NCBI Taxonomy" id="370345"/>
    <lineage>
        <taxon>Eukaryota</taxon>
        <taxon>Metazoa</taxon>
        <taxon>Spiralia</taxon>
        <taxon>Lophotrochozoa</taxon>
        <taxon>Mollusca</taxon>
        <taxon>Gastropoda</taxon>
        <taxon>Caenogastropoda</taxon>
        <taxon>Sorbeoconcha</taxon>
        <taxon>Cerithioidea</taxon>
        <taxon>Batillariidae</taxon>
        <taxon>Batillaria</taxon>
    </lineage>
</organism>
<feature type="domain" description="G-protein coupled receptors family 1 profile" evidence="10">
    <location>
        <begin position="76"/>
        <end position="308"/>
    </location>
</feature>
<proteinExistence type="inferred from homology"/>
<name>A0ABD0L599_9CAEN</name>
<dbReference type="SMART" id="SM01381">
    <property type="entry name" value="7TM_GPCR_Srsx"/>
    <property type="match status" value="1"/>
</dbReference>
<feature type="transmembrane region" description="Helical" evidence="9">
    <location>
        <begin position="193"/>
        <end position="216"/>
    </location>
</feature>
<evidence type="ECO:0000256" key="8">
    <source>
        <dbReference type="RuleBase" id="RU000688"/>
    </source>
</evidence>
<dbReference type="InterPro" id="IPR000276">
    <property type="entry name" value="GPCR_Rhodpsn"/>
</dbReference>
<keyword evidence="5 9" id="KW-0472">Membrane</keyword>
<evidence type="ECO:0000259" key="10">
    <source>
        <dbReference type="PROSITE" id="PS50262"/>
    </source>
</evidence>